<dbReference type="SUPFAM" id="SSF81301">
    <property type="entry name" value="Nucleotidyltransferase"/>
    <property type="match status" value="1"/>
</dbReference>
<reference evidence="2" key="1">
    <citation type="submission" date="2016-06" db="EMBL/GenBank/DDBJ databases">
        <authorList>
            <person name="Varghese N."/>
            <person name="Submissions Spin"/>
        </authorList>
    </citation>
    <scope>NUCLEOTIDE SEQUENCE [LARGE SCALE GENOMIC DNA]</scope>
    <source>
        <strain evidence="2">DSM 45794</strain>
    </source>
</reference>
<dbReference type="Gene3D" id="3.30.460.10">
    <property type="entry name" value="Beta Polymerase, domain 2"/>
    <property type="match status" value="1"/>
</dbReference>
<organism evidence="1 2">
    <name type="scientific">Micromonospora sediminicola</name>
    <dbReference type="NCBI Taxonomy" id="946078"/>
    <lineage>
        <taxon>Bacteria</taxon>
        <taxon>Bacillati</taxon>
        <taxon>Actinomycetota</taxon>
        <taxon>Actinomycetes</taxon>
        <taxon>Micromonosporales</taxon>
        <taxon>Micromonosporaceae</taxon>
        <taxon>Micromonospora</taxon>
    </lineage>
</organism>
<dbReference type="GO" id="GO:0016740">
    <property type="term" value="F:transferase activity"/>
    <property type="evidence" value="ECO:0007669"/>
    <property type="project" value="UniProtKB-KW"/>
</dbReference>
<dbReference type="EMBL" id="FLRH01000003">
    <property type="protein sequence ID" value="SBT63762.1"/>
    <property type="molecule type" value="Genomic_DNA"/>
</dbReference>
<dbReference type="OrthoDB" id="2987256at2"/>
<name>A0A1A9B4C2_9ACTN</name>
<accession>A0A1A9B4C2</accession>
<gene>
    <name evidence="1" type="ORF">GA0070622_0727</name>
</gene>
<protein>
    <submittedName>
        <fullName evidence="1">Nucleotidyltransferase domain</fullName>
    </submittedName>
</protein>
<evidence type="ECO:0000313" key="2">
    <source>
        <dbReference type="Proteomes" id="UP000199558"/>
    </source>
</evidence>
<keyword evidence="1" id="KW-0808">Transferase</keyword>
<sequence>MTHSPHGLTIPSGLSPQRRRLLTELAARNDADHGEDLLGLVLSGSVGRGVATERSDLDVYVVLTDGGMGGRRTTRSPDVDEIPVPLSQLEEVPPFGSGGWWFRWSFAWVPILLDRTEGRLPVALHRAATVTPDEAEAILVEHDRLDGWLNYAYRALKSDRDGRGLERRLDAAESVPWLLDVIFTLAGRVRPYHKYLPWELGEHPLPGWEAGELLSLLEATLDGDPAAIRTTFARVESLCATFDDERSVPVLTPVFEGWGDELQIFRK</sequence>
<dbReference type="InterPro" id="IPR043519">
    <property type="entry name" value="NT_sf"/>
</dbReference>
<dbReference type="RefSeq" id="WP_091568510.1">
    <property type="nucleotide sequence ID" value="NZ_FLRH01000003.1"/>
</dbReference>
<dbReference type="CDD" id="cd05403">
    <property type="entry name" value="NT_KNTase_like"/>
    <property type="match status" value="1"/>
</dbReference>
<dbReference type="Proteomes" id="UP000199558">
    <property type="component" value="Unassembled WGS sequence"/>
</dbReference>
<dbReference type="AlphaFoldDB" id="A0A1A9B4C2"/>
<keyword evidence="2" id="KW-1185">Reference proteome</keyword>
<evidence type="ECO:0000313" key="1">
    <source>
        <dbReference type="EMBL" id="SBT63762.1"/>
    </source>
</evidence>
<dbReference type="STRING" id="946078.GA0070622_0727"/>
<proteinExistence type="predicted"/>